<keyword evidence="3 5" id="KW-1133">Transmembrane helix</keyword>
<accession>A0A553ZV40</accession>
<feature type="domain" description="ABC-2 type transporter transmembrane" evidence="6">
    <location>
        <begin position="48"/>
        <end position="224"/>
    </location>
</feature>
<dbReference type="OrthoDB" id="266913at2"/>
<dbReference type="PANTHER" id="PTHR43229">
    <property type="entry name" value="NODULATION PROTEIN J"/>
    <property type="match status" value="1"/>
</dbReference>
<dbReference type="AlphaFoldDB" id="A0A553ZV40"/>
<dbReference type="RefSeq" id="WP_143849991.1">
    <property type="nucleotide sequence ID" value="NZ_VLXZ01000012.1"/>
</dbReference>
<evidence type="ECO:0000256" key="1">
    <source>
        <dbReference type="ARBA" id="ARBA00004141"/>
    </source>
</evidence>
<evidence type="ECO:0000256" key="4">
    <source>
        <dbReference type="ARBA" id="ARBA00023136"/>
    </source>
</evidence>
<keyword evidence="4 5" id="KW-0472">Membrane</keyword>
<dbReference type="GO" id="GO:0140359">
    <property type="term" value="F:ABC-type transporter activity"/>
    <property type="evidence" value="ECO:0007669"/>
    <property type="project" value="InterPro"/>
</dbReference>
<sequence length="229" mass="26309">MMVFRFALKRSFSSKTNLLCLAALPIALIFLPYDPESWMRLPYGYHYFSVVLLFVSVRLAVILLEDRQKGIIKRIAIAPITYLSYLSQNVFAFTILLLIQIIIMIIGGLLYGHELYHATRLFILYVMFAFTSLSMALAWVSLYRSKETSFLVYMALVVLMALLSGIMLPMEIMPDSVEKIAFFLPTYWYNEAINVIVTQASFIDFLLPLSILLLYAVLFLLIGSKRRIV</sequence>
<proteinExistence type="predicted"/>
<dbReference type="Proteomes" id="UP000318521">
    <property type="component" value="Unassembled WGS sequence"/>
</dbReference>
<evidence type="ECO:0000313" key="8">
    <source>
        <dbReference type="Proteomes" id="UP000318521"/>
    </source>
</evidence>
<dbReference type="InterPro" id="IPR051784">
    <property type="entry name" value="Nod_factor_ABC_transporter"/>
</dbReference>
<feature type="transmembrane region" description="Helical" evidence="5">
    <location>
        <begin position="122"/>
        <end position="143"/>
    </location>
</feature>
<protein>
    <submittedName>
        <fullName evidence="7">ABC transporter permease</fullName>
    </submittedName>
</protein>
<evidence type="ECO:0000313" key="7">
    <source>
        <dbReference type="EMBL" id="TSB45329.1"/>
    </source>
</evidence>
<feature type="transmembrane region" description="Helical" evidence="5">
    <location>
        <begin position="45"/>
        <end position="64"/>
    </location>
</feature>
<feature type="transmembrane region" description="Helical" evidence="5">
    <location>
        <begin position="150"/>
        <end position="172"/>
    </location>
</feature>
<evidence type="ECO:0000256" key="5">
    <source>
        <dbReference type="SAM" id="Phobius"/>
    </source>
</evidence>
<keyword evidence="8" id="KW-1185">Reference proteome</keyword>
<evidence type="ECO:0000256" key="3">
    <source>
        <dbReference type="ARBA" id="ARBA00022989"/>
    </source>
</evidence>
<gene>
    <name evidence="7" type="ORF">FN960_16650</name>
</gene>
<comment type="caution">
    <text evidence="7">The sequence shown here is derived from an EMBL/GenBank/DDBJ whole genome shotgun (WGS) entry which is preliminary data.</text>
</comment>
<evidence type="ECO:0000259" key="6">
    <source>
        <dbReference type="Pfam" id="PF12698"/>
    </source>
</evidence>
<dbReference type="InterPro" id="IPR013525">
    <property type="entry name" value="ABC2_TM"/>
</dbReference>
<evidence type="ECO:0000256" key="2">
    <source>
        <dbReference type="ARBA" id="ARBA00022692"/>
    </source>
</evidence>
<name>A0A553ZV40_9BACI</name>
<keyword evidence="2 5" id="KW-0812">Transmembrane</keyword>
<dbReference type="GO" id="GO:0016020">
    <property type="term" value="C:membrane"/>
    <property type="evidence" value="ECO:0007669"/>
    <property type="project" value="UniProtKB-SubCell"/>
</dbReference>
<reference evidence="7 8" key="1">
    <citation type="submission" date="2019-07" db="EMBL/GenBank/DDBJ databases">
        <authorList>
            <person name="Park Y.J."/>
            <person name="Jeong S.E."/>
            <person name="Jung H.S."/>
        </authorList>
    </citation>
    <scope>NUCLEOTIDE SEQUENCE [LARGE SCALE GENOMIC DNA]</scope>
    <source>
        <strain evidence="8">P16(2019)</strain>
    </source>
</reference>
<feature type="transmembrane region" description="Helical" evidence="5">
    <location>
        <begin position="192"/>
        <end position="222"/>
    </location>
</feature>
<dbReference type="Pfam" id="PF12698">
    <property type="entry name" value="ABC2_membrane_3"/>
    <property type="match status" value="1"/>
</dbReference>
<feature type="transmembrane region" description="Helical" evidence="5">
    <location>
        <begin position="90"/>
        <end position="110"/>
    </location>
</feature>
<dbReference type="PANTHER" id="PTHR43229:SF2">
    <property type="entry name" value="NODULATION PROTEIN J"/>
    <property type="match status" value="1"/>
</dbReference>
<organism evidence="7 8">
    <name type="scientific">Alkalicoccobacillus porphyridii</name>
    <dbReference type="NCBI Taxonomy" id="2597270"/>
    <lineage>
        <taxon>Bacteria</taxon>
        <taxon>Bacillati</taxon>
        <taxon>Bacillota</taxon>
        <taxon>Bacilli</taxon>
        <taxon>Bacillales</taxon>
        <taxon>Bacillaceae</taxon>
        <taxon>Alkalicoccobacillus</taxon>
    </lineage>
</organism>
<dbReference type="EMBL" id="VLXZ01000012">
    <property type="protein sequence ID" value="TSB45329.1"/>
    <property type="molecule type" value="Genomic_DNA"/>
</dbReference>
<comment type="subcellular location">
    <subcellularLocation>
        <location evidence="1">Membrane</location>
        <topology evidence="1">Multi-pass membrane protein</topology>
    </subcellularLocation>
</comment>
<feature type="transmembrane region" description="Helical" evidence="5">
    <location>
        <begin position="12"/>
        <end position="33"/>
    </location>
</feature>